<sequence length="101" mass="11240">MELRIGRLVWVRLTNLSDGTARCYTHFSVVVWVPSGDLPREEELAGQPPLVARREYRMSELILERPAEDSVAPDKSSFGHLRGDGESHSTKPYEDGGASSL</sequence>
<comment type="caution">
    <text evidence="2">The sequence shown here is derived from an EMBL/GenBank/DDBJ whole genome shotgun (WGS) entry which is preliminary data.</text>
</comment>
<keyword evidence="3" id="KW-1185">Reference proteome</keyword>
<dbReference type="EMBL" id="NBNE01000214">
    <property type="protein sequence ID" value="OWZ21533.1"/>
    <property type="molecule type" value="Genomic_DNA"/>
</dbReference>
<dbReference type="Proteomes" id="UP000198211">
    <property type="component" value="Unassembled WGS sequence"/>
</dbReference>
<accession>A0A225WV64</accession>
<protein>
    <submittedName>
        <fullName evidence="2">Uncharacterized protein</fullName>
    </submittedName>
</protein>
<proteinExistence type="predicted"/>
<name>A0A225WV64_9STRA</name>
<organism evidence="2 3">
    <name type="scientific">Phytophthora megakarya</name>
    <dbReference type="NCBI Taxonomy" id="4795"/>
    <lineage>
        <taxon>Eukaryota</taxon>
        <taxon>Sar</taxon>
        <taxon>Stramenopiles</taxon>
        <taxon>Oomycota</taxon>
        <taxon>Peronosporomycetes</taxon>
        <taxon>Peronosporales</taxon>
        <taxon>Peronosporaceae</taxon>
        <taxon>Phytophthora</taxon>
    </lineage>
</organism>
<reference evidence="3" key="1">
    <citation type="submission" date="2017-03" db="EMBL/GenBank/DDBJ databases">
        <title>Phytopthora megakarya and P. palmivora, two closely related causual agents of cacao black pod achieved similar genome size and gene model numbers by different mechanisms.</title>
        <authorList>
            <person name="Ali S."/>
            <person name="Shao J."/>
            <person name="Larry D.J."/>
            <person name="Kronmiller B."/>
            <person name="Shen D."/>
            <person name="Strem M.D."/>
            <person name="Melnick R.L."/>
            <person name="Guiltinan M.J."/>
            <person name="Tyler B.M."/>
            <person name="Meinhardt L.W."/>
            <person name="Bailey B.A."/>
        </authorList>
    </citation>
    <scope>NUCLEOTIDE SEQUENCE [LARGE SCALE GENOMIC DNA]</scope>
    <source>
        <strain evidence="3">zdho120</strain>
    </source>
</reference>
<evidence type="ECO:0000313" key="3">
    <source>
        <dbReference type="Proteomes" id="UP000198211"/>
    </source>
</evidence>
<feature type="compositionally biased region" description="Basic and acidic residues" evidence="1">
    <location>
        <begin position="81"/>
        <end position="94"/>
    </location>
</feature>
<evidence type="ECO:0000256" key="1">
    <source>
        <dbReference type="SAM" id="MobiDB-lite"/>
    </source>
</evidence>
<dbReference type="AlphaFoldDB" id="A0A225WV64"/>
<gene>
    <name evidence="2" type="ORF">PHMEG_0003909</name>
</gene>
<feature type="region of interest" description="Disordered" evidence="1">
    <location>
        <begin position="65"/>
        <end position="101"/>
    </location>
</feature>
<evidence type="ECO:0000313" key="2">
    <source>
        <dbReference type="EMBL" id="OWZ21533.1"/>
    </source>
</evidence>